<dbReference type="GO" id="GO:0016746">
    <property type="term" value="F:acyltransferase activity"/>
    <property type="evidence" value="ECO:0007669"/>
    <property type="project" value="UniProtKB-KW"/>
</dbReference>
<dbReference type="Gene3D" id="3.40.50.1820">
    <property type="entry name" value="alpha/beta hydrolase"/>
    <property type="match status" value="1"/>
</dbReference>
<protein>
    <submittedName>
        <fullName evidence="2">Acyltransferase-like protein</fullName>
    </submittedName>
</protein>
<dbReference type="PANTHER" id="PTHR22753:SF14">
    <property type="entry name" value="MONOACYLGLYCEROL_DIACYLGLYCEROL O-ACYLTRANSFERASE"/>
    <property type="match status" value="1"/>
</dbReference>
<dbReference type="InterPro" id="IPR029058">
    <property type="entry name" value="AB_hydrolase_fold"/>
</dbReference>
<gene>
    <name evidence="2" type="ORF">BWQ96_03967</name>
</gene>
<dbReference type="OrthoDB" id="44277at2759"/>
<keyword evidence="2" id="KW-0012">Acyltransferase</keyword>
<accession>A0A2V3IW16</accession>
<evidence type="ECO:0000313" key="3">
    <source>
        <dbReference type="Proteomes" id="UP000247409"/>
    </source>
</evidence>
<evidence type="ECO:0000313" key="2">
    <source>
        <dbReference type="EMBL" id="PXF46311.1"/>
    </source>
</evidence>
<keyword evidence="3" id="KW-1185">Reference proteome</keyword>
<name>A0A2V3IW16_9FLOR</name>
<comment type="caution">
    <text evidence="2">The sequence shown here is derived from an EMBL/GenBank/DDBJ whole genome shotgun (WGS) entry which is preliminary data.</text>
</comment>
<dbReference type="SUPFAM" id="SSF53474">
    <property type="entry name" value="alpha/beta-Hydrolases"/>
    <property type="match status" value="1"/>
</dbReference>
<feature type="region of interest" description="Disordered" evidence="1">
    <location>
        <begin position="41"/>
        <end position="61"/>
    </location>
</feature>
<sequence>MVLNRTVLFTSPLPLRVDRSGSIFRSRSGLRVTAQLNRNRRVTQVGKSSSKPDEARPTNNSSIASSALPYFAYFSNMNPNTLGPNSRISLRQVQPHCSKPARLPRFTLTFDLPGFPPEPVFANLVEDRSDETGIHGVLHWLSDADFERVARSEGVISSSFPSIGKVLHVVCVQSDGVQVKARTIVFRPPPLPTIVKRFLLPSRRYVKTAIDGAEFHGVERNYIDNILRKIKTANALLGGFGLPYSPRPHILDRPNPQAEFRKPVDEIYSPLRRLPKESETALRRMSEKEKEEGHAIHLVRLSSKPRSAYKKKLYYISGIDGNGRAILSQMDLLEEESLYDVSGIIYPPGNRQTLPQIAAEIIRLIKRDAREQAVTIVGQSMGGVLSLVCACENQARHAAKQSALDIEVMLLINPASCYKRSTTRTLWNTLLSIGLSEQLYNSLLPLALLPFVMDADSFRDSFGPDQVQRLRKLLSSLHAIADVLPSHAMAWRISLLDKFYIPPDQYKSLTGTGGPQKIAVIATVNDNLIPSLSELNRLERLIPGLYGMVLPFGGHTPTFDGRFKLAAYLHTFNVHNNSNNGEARKPSEKVLKRRAALRKKFATNESAVKLSQQQIRRVSDFLKKSLTDNSPVFIGEENISSLDTERPVLFVSNHSLLGWLDGMHPVLRLLRTRGTLVRALAHPQLFKSAQISFPNAPRVDVQELGQFGVCKVSPNALVEQLANGNWTLLFPGGAKEALKDPRGQKYAVDWPSDPEFVRSCALFGAQIVPLSTVGTEDCYTPFLSASQVKRIMEVGSIIRGRRMQWEDVRDSARAWRGSKNEGELLIPPLPIPSEPDRVYYRFGKAMQVDEECLFDSRVERAMYERTKKAVGEGIEILLKRREMDEYRSLGKRKEFVRRFGEEGEPPAGEGWLWKRNGAYLDEDLQPLL</sequence>
<dbReference type="PANTHER" id="PTHR22753">
    <property type="entry name" value="TRANSMEMBRANE PROTEIN 68"/>
    <property type="match status" value="1"/>
</dbReference>
<proteinExistence type="predicted"/>
<dbReference type="CDD" id="cd06661">
    <property type="entry name" value="GGCT_like"/>
    <property type="match status" value="1"/>
</dbReference>
<dbReference type="InterPro" id="IPR013024">
    <property type="entry name" value="GGCT-like"/>
</dbReference>
<dbReference type="Proteomes" id="UP000247409">
    <property type="component" value="Unassembled WGS sequence"/>
</dbReference>
<keyword evidence="2" id="KW-0808">Transferase</keyword>
<dbReference type="Gene3D" id="3.10.490.10">
    <property type="entry name" value="Gamma-glutamyl cyclotransferase-like"/>
    <property type="match status" value="1"/>
</dbReference>
<evidence type="ECO:0000256" key="1">
    <source>
        <dbReference type="SAM" id="MobiDB-lite"/>
    </source>
</evidence>
<reference evidence="2 3" key="1">
    <citation type="journal article" date="2018" name="Mol. Biol. Evol.">
        <title>Analysis of the draft genome of the red seaweed Gracilariopsis chorda provides insights into genome size evolution in Rhodophyta.</title>
        <authorList>
            <person name="Lee J."/>
            <person name="Yang E.C."/>
            <person name="Graf L."/>
            <person name="Yang J.H."/>
            <person name="Qiu H."/>
            <person name="Zel Zion U."/>
            <person name="Chan C.X."/>
            <person name="Stephens T.G."/>
            <person name="Weber A.P.M."/>
            <person name="Boo G.H."/>
            <person name="Boo S.M."/>
            <person name="Kim K.M."/>
            <person name="Shin Y."/>
            <person name="Jung M."/>
            <person name="Lee S.J."/>
            <person name="Yim H.S."/>
            <person name="Lee J.H."/>
            <person name="Bhattacharya D."/>
            <person name="Yoon H.S."/>
        </authorList>
    </citation>
    <scope>NUCLEOTIDE SEQUENCE [LARGE SCALE GENOMIC DNA]</scope>
    <source>
        <strain evidence="2 3">SKKU-2015</strain>
        <tissue evidence="2">Whole body</tissue>
    </source>
</reference>
<dbReference type="GO" id="GO:0016020">
    <property type="term" value="C:membrane"/>
    <property type="evidence" value="ECO:0007669"/>
    <property type="project" value="TreeGrafter"/>
</dbReference>
<dbReference type="STRING" id="448386.A0A2V3IW16"/>
<dbReference type="AlphaFoldDB" id="A0A2V3IW16"/>
<dbReference type="EMBL" id="NBIV01000041">
    <property type="protein sequence ID" value="PXF46311.1"/>
    <property type="molecule type" value="Genomic_DNA"/>
</dbReference>
<organism evidence="2 3">
    <name type="scientific">Gracilariopsis chorda</name>
    <dbReference type="NCBI Taxonomy" id="448386"/>
    <lineage>
        <taxon>Eukaryota</taxon>
        <taxon>Rhodophyta</taxon>
        <taxon>Florideophyceae</taxon>
        <taxon>Rhodymeniophycidae</taxon>
        <taxon>Gracilariales</taxon>
        <taxon>Gracilariaceae</taxon>
        <taxon>Gracilariopsis</taxon>
    </lineage>
</organism>